<protein>
    <submittedName>
        <fullName evidence="2">DUF1049 domain-containing protein</fullName>
    </submittedName>
</protein>
<keyword evidence="3" id="KW-1185">Reference proteome</keyword>
<sequence>MRLIVTLILLLFIAAGIVLGALNADLVGYDLGFVRLSLPKGAALLLALVIGWLLGGLTAWLGVSSRQHRLRRRALGQAGGKTKTSPAGA</sequence>
<dbReference type="EMBL" id="JADIKC010000005">
    <property type="protein sequence ID" value="MBM7121814.1"/>
    <property type="molecule type" value="Genomic_DNA"/>
</dbReference>
<feature type="transmembrane region" description="Helical" evidence="1">
    <location>
        <begin position="44"/>
        <end position="63"/>
    </location>
</feature>
<evidence type="ECO:0000313" key="2">
    <source>
        <dbReference type="EMBL" id="MBM7121814.1"/>
    </source>
</evidence>
<gene>
    <name evidence="2" type="ORF">ISP20_11665</name>
</gene>
<comment type="caution">
    <text evidence="2">The sequence shown here is derived from an EMBL/GenBank/DDBJ whole genome shotgun (WGS) entry which is preliminary data.</text>
</comment>
<reference evidence="2 3" key="1">
    <citation type="submission" date="2020-10" db="EMBL/GenBank/DDBJ databases">
        <title>Phylogeny of dyella-like bacteria.</title>
        <authorList>
            <person name="Fu J."/>
        </authorList>
    </citation>
    <scope>NUCLEOTIDE SEQUENCE [LARGE SCALE GENOMIC DNA]</scope>
    <source>
        <strain evidence="2 3">THG-B117</strain>
    </source>
</reference>
<evidence type="ECO:0000313" key="3">
    <source>
        <dbReference type="Proteomes" id="UP001430065"/>
    </source>
</evidence>
<dbReference type="Proteomes" id="UP001430065">
    <property type="component" value="Unassembled WGS sequence"/>
</dbReference>
<evidence type="ECO:0000256" key="1">
    <source>
        <dbReference type="SAM" id="Phobius"/>
    </source>
</evidence>
<proteinExistence type="predicted"/>
<name>A0ABS2JS21_9GAMM</name>
<accession>A0ABS2JS21</accession>
<organism evidence="2 3">
    <name type="scientific">Dyella kyungheensis</name>
    <dbReference type="NCBI Taxonomy" id="1242174"/>
    <lineage>
        <taxon>Bacteria</taxon>
        <taxon>Pseudomonadati</taxon>
        <taxon>Pseudomonadota</taxon>
        <taxon>Gammaproteobacteria</taxon>
        <taxon>Lysobacterales</taxon>
        <taxon>Rhodanobacteraceae</taxon>
        <taxon>Dyella</taxon>
    </lineage>
</organism>
<dbReference type="RefSeq" id="WP_204636275.1">
    <property type="nucleotide sequence ID" value="NZ_CP183983.1"/>
</dbReference>
<keyword evidence="1" id="KW-0472">Membrane</keyword>
<keyword evidence="1" id="KW-1133">Transmembrane helix</keyword>
<keyword evidence="1" id="KW-0812">Transmembrane</keyword>